<evidence type="ECO:0000313" key="13">
    <source>
        <dbReference type="Proteomes" id="UP000780801"/>
    </source>
</evidence>
<dbReference type="PANTHER" id="PTHR10050">
    <property type="entry name" value="DOLICHYL-PHOSPHATE-MANNOSE--PROTEIN MANNOSYLTRANSFERASE"/>
    <property type="match status" value="1"/>
</dbReference>
<dbReference type="GO" id="GO:0005783">
    <property type="term" value="C:endoplasmic reticulum"/>
    <property type="evidence" value="ECO:0007669"/>
    <property type="project" value="TreeGrafter"/>
</dbReference>
<evidence type="ECO:0000256" key="5">
    <source>
        <dbReference type="ARBA" id="ARBA00022679"/>
    </source>
</evidence>
<feature type="compositionally biased region" description="Polar residues" evidence="9">
    <location>
        <begin position="1"/>
        <end position="11"/>
    </location>
</feature>
<proteinExistence type="inferred from homology"/>
<feature type="transmembrane region" description="Helical" evidence="10">
    <location>
        <begin position="301"/>
        <end position="318"/>
    </location>
</feature>
<dbReference type="GO" id="GO:0016020">
    <property type="term" value="C:membrane"/>
    <property type="evidence" value="ECO:0007669"/>
    <property type="project" value="InterPro"/>
</dbReference>
<keyword evidence="4" id="KW-0328">Glycosyltransferase</keyword>
<feature type="transmembrane region" description="Helical" evidence="10">
    <location>
        <begin position="325"/>
        <end position="345"/>
    </location>
</feature>
<comment type="pathway">
    <text evidence="2">Protein modification; protein glycosylation.</text>
</comment>
<evidence type="ECO:0000256" key="9">
    <source>
        <dbReference type="SAM" id="MobiDB-lite"/>
    </source>
</evidence>
<evidence type="ECO:0000256" key="1">
    <source>
        <dbReference type="ARBA" id="ARBA00004127"/>
    </source>
</evidence>
<accession>A0A9P6FKS8</accession>
<evidence type="ECO:0000256" key="4">
    <source>
        <dbReference type="ARBA" id="ARBA00022676"/>
    </source>
</evidence>
<keyword evidence="5" id="KW-0808">Transferase</keyword>
<evidence type="ECO:0000259" key="11">
    <source>
        <dbReference type="Pfam" id="PF02366"/>
    </source>
</evidence>
<dbReference type="PANTHER" id="PTHR10050:SF50">
    <property type="entry name" value="DOLICHYL-PHOSPHATE-MANNOSE--PROTEIN MANNOSYLTRANSFERASE 1-RELATED"/>
    <property type="match status" value="1"/>
</dbReference>
<comment type="caution">
    <text evidence="12">The sequence shown here is derived from an EMBL/GenBank/DDBJ whole genome shotgun (WGS) entry which is preliminary data.</text>
</comment>
<keyword evidence="8 10" id="KW-0472">Membrane</keyword>
<evidence type="ECO:0000256" key="3">
    <source>
        <dbReference type="ARBA" id="ARBA00007222"/>
    </source>
</evidence>
<dbReference type="OrthoDB" id="2440664at2759"/>
<evidence type="ECO:0000256" key="10">
    <source>
        <dbReference type="SAM" id="Phobius"/>
    </source>
</evidence>
<dbReference type="EMBL" id="JAABOA010005048">
    <property type="protein sequence ID" value="KAF9577282.1"/>
    <property type="molecule type" value="Genomic_DNA"/>
</dbReference>
<sequence>MADISPSSGLTQRRPAVRGNASLERLDCLDQDYADPHMNDQDQYRSKPLQPQQPPPAAGNKKHRQHLQRQLQQQQDERKGRSTMFPWLFRPRELDRADLWSWLTSSRTLSLAQFNRELAEERVQWDWLFWRRQQILDPDQAGPEPHRNLAEAAAAAKILDRTEAEKKTAKLFWEAAEEAKAFDMTSRDQFALATLTLISLCVRFWKISWPDELLVEEAHMGREINSYMKNEFKLGVHPPLGKFILASVAHFAGYDGSFPFAEVGDQYQGSLPYVSMRASMAIMGVMCAPMAYATLKATGHSAPAAILAATFVIFDNALTSNNRLMALDAPLMFFVAAAAMSWSYFSKNSA</sequence>
<evidence type="ECO:0000256" key="2">
    <source>
        <dbReference type="ARBA" id="ARBA00004922"/>
    </source>
</evidence>
<feature type="region of interest" description="Disordered" evidence="9">
    <location>
        <begin position="1"/>
        <end position="84"/>
    </location>
</feature>
<evidence type="ECO:0000313" key="12">
    <source>
        <dbReference type="EMBL" id="KAF9577282.1"/>
    </source>
</evidence>
<dbReference type="Proteomes" id="UP000780801">
    <property type="component" value="Unassembled WGS sequence"/>
</dbReference>
<dbReference type="InterPro" id="IPR003342">
    <property type="entry name" value="ArnT-like_N"/>
</dbReference>
<feature type="compositionally biased region" description="Basic and acidic residues" evidence="9">
    <location>
        <begin position="24"/>
        <end position="45"/>
    </location>
</feature>
<keyword evidence="7 10" id="KW-1133">Transmembrane helix</keyword>
<dbReference type="Pfam" id="PF02366">
    <property type="entry name" value="PMT"/>
    <property type="match status" value="1"/>
</dbReference>
<keyword evidence="13" id="KW-1185">Reference proteome</keyword>
<keyword evidence="6 10" id="KW-0812">Transmembrane</keyword>
<dbReference type="InterPro" id="IPR027005">
    <property type="entry name" value="PMT-like"/>
</dbReference>
<comment type="similarity">
    <text evidence="3">Belongs to the glycosyltransferase 39 family.</text>
</comment>
<evidence type="ECO:0000256" key="7">
    <source>
        <dbReference type="ARBA" id="ARBA00022989"/>
    </source>
</evidence>
<feature type="non-terminal residue" evidence="12">
    <location>
        <position position="350"/>
    </location>
</feature>
<reference evidence="12" key="1">
    <citation type="journal article" date="2020" name="Fungal Divers.">
        <title>Resolving the Mortierellaceae phylogeny through synthesis of multi-gene phylogenetics and phylogenomics.</title>
        <authorList>
            <person name="Vandepol N."/>
            <person name="Liber J."/>
            <person name="Desiro A."/>
            <person name="Na H."/>
            <person name="Kennedy M."/>
            <person name="Barry K."/>
            <person name="Grigoriev I.V."/>
            <person name="Miller A.N."/>
            <person name="O'Donnell K."/>
            <person name="Stajich J.E."/>
            <person name="Bonito G."/>
        </authorList>
    </citation>
    <scope>NUCLEOTIDE SEQUENCE</scope>
    <source>
        <strain evidence="12">KOD1015</strain>
    </source>
</reference>
<protein>
    <recommendedName>
        <fullName evidence="11">ArnT-like N-terminal domain-containing protein</fullName>
    </recommendedName>
</protein>
<name>A0A9P6FKS8_9FUNG</name>
<evidence type="ECO:0000256" key="6">
    <source>
        <dbReference type="ARBA" id="ARBA00022692"/>
    </source>
</evidence>
<dbReference type="AlphaFoldDB" id="A0A9P6FKS8"/>
<dbReference type="GO" id="GO:0004169">
    <property type="term" value="F:dolichyl-phosphate-mannose-protein mannosyltransferase activity"/>
    <property type="evidence" value="ECO:0007669"/>
    <property type="project" value="TreeGrafter"/>
</dbReference>
<organism evidence="12 13">
    <name type="scientific">Lunasporangiospora selenospora</name>
    <dbReference type="NCBI Taxonomy" id="979761"/>
    <lineage>
        <taxon>Eukaryota</taxon>
        <taxon>Fungi</taxon>
        <taxon>Fungi incertae sedis</taxon>
        <taxon>Mucoromycota</taxon>
        <taxon>Mortierellomycotina</taxon>
        <taxon>Mortierellomycetes</taxon>
        <taxon>Mortierellales</taxon>
        <taxon>Mortierellaceae</taxon>
        <taxon>Lunasporangiospora</taxon>
    </lineage>
</organism>
<comment type="subcellular location">
    <subcellularLocation>
        <location evidence="1">Endomembrane system</location>
        <topology evidence="1">Multi-pass membrane protein</topology>
    </subcellularLocation>
</comment>
<feature type="domain" description="ArnT-like N-terminal" evidence="11">
    <location>
        <begin position="194"/>
        <end position="346"/>
    </location>
</feature>
<gene>
    <name evidence="12" type="ORF">BGW38_007620</name>
</gene>
<evidence type="ECO:0000256" key="8">
    <source>
        <dbReference type="ARBA" id="ARBA00023136"/>
    </source>
</evidence>